<keyword evidence="2" id="KW-1185">Reference proteome</keyword>
<proteinExistence type="predicted"/>
<dbReference type="RefSeq" id="WP_061804472.1">
    <property type="nucleotide sequence ID" value="NZ_FOXX01000029.1"/>
</dbReference>
<gene>
    <name evidence="1" type="ORF">SAMN02745910_05153</name>
</gene>
<evidence type="ECO:0000313" key="2">
    <source>
        <dbReference type="Proteomes" id="UP000182762"/>
    </source>
</evidence>
<protein>
    <submittedName>
        <fullName evidence="1">Uncharacterized protein</fullName>
    </submittedName>
</protein>
<reference evidence="1 2" key="1">
    <citation type="submission" date="2016-10" db="EMBL/GenBank/DDBJ databases">
        <authorList>
            <person name="Varghese N."/>
            <person name="Submissions S."/>
        </authorList>
    </citation>
    <scope>NUCLEOTIDE SEQUENCE [LARGE SCALE GENOMIC DNA]</scope>
    <source>
        <strain evidence="1 2">DSM 13796</strain>
    </source>
</reference>
<sequence>MYQTIKINHWILEIDIEGTKKQYLNDWDLCGCLYCLNFYQAMESLSEVEFQIFNRLGVNPSKCNHVSHFEPEENGLHLYIGCYHIVGIISPECITEAIGTDEVIEISNTLKISFSNDLEFVPDGFTNPVLQLNFEIEVPWVIQGQS</sequence>
<name>A0A1I6C6S0_9BACI</name>
<organism evidence="1 2">
    <name type="scientific">Priestia endophytica DSM 13796</name>
    <dbReference type="NCBI Taxonomy" id="1121089"/>
    <lineage>
        <taxon>Bacteria</taxon>
        <taxon>Bacillati</taxon>
        <taxon>Bacillota</taxon>
        <taxon>Bacilli</taxon>
        <taxon>Bacillales</taxon>
        <taxon>Bacillaceae</taxon>
        <taxon>Priestia</taxon>
    </lineage>
</organism>
<dbReference type="GeneID" id="93713658"/>
<comment type="caution">
    <text evidence="1">The sequence shown here is derived from an EMBL/GenBank/DDBJ whole genome shotgun (WGS) entry which is preliminary data.</text>
</comment>
<accession>A0A1I6C6S0</accession>
<evidence type="ECO:0000313" key="1">
    <source>
        <dbReference type="EMBL" id="SFQ88872.1"/>
    </source>
</evidence>
<dbReference type="Proteomes" id="UP000182762">
    <property type="component" value="Unassembled WGS sequence"/>
</dbReference>
<dbReference type="EMBL" id="FOXX01000029">
    <property type="protein sequence ID" value="SFQ88872.1"/>
    <property type="molecule type" value="Genomic_DNA"/>
</dbReference>